<keyword evidence="2" id="KW-1185">Reference proteome</keyword>
<name>A0ABP1B4U2_9BRYO</name>
<dbReference type="Proteomes" id="UP001497522">
    <property type="component" value="Chromosome 19"/>
</dbReference>
<gene>
    <name evidence="1" type="ORF">CSSPJE1EN2_LOCUS12850</name>
</gene>
<organism evidence="1 2">
    <name type="scientific">Sphagnum jensenii</name>
    <dbReference type="NCBI Taxonomy" id="128206"/>
    <lineage>
        <taxon>Eukaryota</taxon>
        <taxon>Viridiplantae</taxon>
        <taxon>Streptophyta</taxon>
        <taxon>Embryophyta</taxon>
        <taxon>Bryophyta</taxon>
        <taxon>Sphagnophytina</taxon>
        <taxon>Sphagnopsida</taxon>
        <taxon>Sphagnales</taxon>
        <taxon>Sphagnaceae</taxon>
        <taxon>Sphagnum</taxon>
    </lineage>
</organism>
<evidence type="ECO:0000313" key="1">
    <source>
        <dbReference type="EMBL" id="CAK9870113.1"/>
    </source>
</evidence>
<protein>
    <submittedName>
        <fullName evidence="1">Uncharacterized protein</fullName>
    </submittedName>
</protein>
<accession>A0ABP1B4U2</accession>
<sequence length="87" mass="9822">MTVLEQGVKELMQKLEETCTEMQQGAENHICEGGSKLMLQLLQYYVEITPRREFLAISVVLDDALGGDSRGASGMMIIIRCCRRAKW</sequence>
<reference evidence="1" key="1">
    <citation type="submission" date="2024-03" db="EMBL/GenBank/DDBJ databases">
        <authorList>
            <consortium name="ELIXIR-Norway"/>
            <consortium name="Elixir Norway"/>
        </authorList>
    </citation>
    <scope>NUCLEOTIDE SEQUENCE</scope>
</reference>
<dbReference type="EMBL" id="OZ023720">
    <property type="protein sequence ID" value="CAK9870113.1"/>
    <property type="molecule type" value="Genomic_DNA"/>
</dbReference>
<evidence type="ECO:0000313" key="2">
    <source>
        <dbReference type="Proteomes" id="UP001497522"/>
    </source>
</evidence>
<proteinExistence type="predicted"/>